<keyword evidence="2" id="KW-1185">Reference proteome</keyword>
<comment type="caution">
    <text evidence="1">The sequence shown here is derived from an EMBL/GenBank/DDBJ whole genome shotgun (WGS) entry which is preliminary data.</text>
</comment>
<evidence type="ECO:0000313" key="1">
    <source>
        <dbReference type="EMBL" id="TCV74190.1"/>
    </source>
</evidence>
<sequence>MTLTQATKLTRQMTLTTHIHITQKPHKSVSFNSQTQ</sequence>
<gene>
    <name evidence="1" type="ORF">EDE11_1394</name>
</gene>
<name>A0ABY2CG30_METMH</name>
<organism evidence="1 2">
    <name type="scientific">Methylomonas methanica</name>
    <dbReference type="NCBI Taxonomy" id="421"/>
    <lineage>
        <taxon>Bacteria</taxon>
        <taxon>Pseudomonadati</taxon>
        <taxon>Pseudomonadota</taxon>
        <taxon>Gammaproteobacteria</taxon>
        <taxon>Methylococcales</taxon>
        <taxon>Methylococcaceae</taxon>
        <taxon>Methylomonas</taxon>
    </lineage>
</organism>
<protein>
    <submittedName>
        <fullName evidence="1">Uncharacterized protein</fullName>
    </submittedName>
</protein>
<proteinExistence type="predicted"/>
<dbReference type="Proteomes" id="UP000295649">
    <property type="component" value="Unassembled WGS sequence"/>
</dbReference>
<dbReference type="EMBL" id="SMCN01000039">
    <property type="protein sequence ID" value="TCV74190.1"/>
    <property type="molecule type" value="Genomic_DNA"/>
</dbReference>
<evidence type="ECO:0000313" key="2">
    <source>
        <dbReference type="Proteomes" id="UP000295649"/>
    </source>
</evidence>
<reference evidence="1 2" key="1">
    <citation type="submission" date="2019-03" db="EMBL/GenBank/DDBJ databases">
        <title>Systems level insights into methane cycling in arid and semi-arid ecosystems.</title>
        <authorList>
            <person name="Kalyuzhnaya M."/>
        </authorList>
    </citation>
    <scope>NUCLEOTIDE SEQUENCE [LARGE SCALE GENOMIC DNA]</scope>
    <source>
        <strain evidence="1 2">S-1</strain>
    </source>
</reference>
<accession>A0ABY2CG30</accession>